<name>A0ABV9S876_9PSEU</name>
<keyword evidence="2" id="KW-1185">Reference proteome</keyword>
<dbReference type="Proteomes" id="UP001595859">
    <property type="component" value="Unassembled WGS sequence"/>
</dbReference>
<accession>A0ABV9S876</accession>
<protein>
    <submittedName>
        <fullName evidence="1">Uncharacterized protein</fullName>
    </submittedName>
</protein>
<sequence length="42" mass="4473">MTKRRDDPQSAATPADDDVDALTDAVLTASRLLAATADLDWV</sequence>
<evidence type="ECO:0000313" key="1">
    <source>
        <dbReference type="EMBL" id="MFC4855781.1"/>
    </source>
</evidence>
<organism evidence="1 2">
    <name type="scientific">Actinophytocola glycyrrhizae</name>
    <dbReference type="NCBI Taxonomy" id="2044873"/>
    <lineage>
        <taxon>Bacteria</taxon>
        <taxon>Bacillati</taxon>
        <taxon>Actinomycetota</taxon>
        <taxon>Actinomycetes</taxon>
        <taxon>Pseudonocardiales</taxon>
        <taxon>Pseudonocardiaceae</taxon>
    </lineage>
</organism>
<proteinExistence type="predicted"/>
<evidence type="ECO:0000313" key="2">
    <source>
        <dbReference type="Proteomes" id="UP001595859"/>
    </source>
</evidence>
<dbReference type="RefSeq" id="WP_378057750.1">
    <property type="nucleotide sequence ID" value="NZ_JBHSIS010000009.1"/>
</dbReference>
<gene>
    <name evidence="1" type="ORF">ACFPCV_19905</name>
</gene>
<reference evidence="2" key="1">
    <citation type="journal article" date="2019" name="Int. J. Syst. Evol. Microbiol.">
        <title>The Global Catalogue of Microorganisms (GCM) 10K type strain sequencing project: providing services to taxonomists for standard genome sequencing and annotation.</title>
        <authorList>
            <consortium name="The Broad Institute Genomics Platform"/>
            <consortium name="The Broad Institute Genome Sequencing Center for Infectious Disease"/>
            <person name="Wu L."/>
            <person name="Ma J."/>
        </authorList>
    </citation>
    <scope>NUCLEOTIDE SEQUENCE [LARGE SCALE GENOMIC DNA]</scope>
    <source>
        <strain evidence="2">ZS-22-S1</strain>
    </source>
</reference>
<comment type="caution">
    <text evidence="1">The sequence shown here is derived from an EMBL/GenBank/DDBJ whole genome shotgun (WGS) entry which is preliminary data.</text>
</comment>
<dbReference type="EMBL" id="JBHSIS010000009">
    <property type="protein sequence ID" value="MFC4855781.1"/>
    <property type="molecule type" value="Genomic_DNA"/>
</dbReference>